<keyword evidence="5" id="KW-0670">Pyruvate</keyword>
<evidence type="ECO:0000313" key="5">
    <source>
        <dbReference type="EMBL" id="QBD76480.1"/>
    </source>
</evidence>
<evidence type="ECO:0000313" key="6">
    <source>
        <dbReference type="Proteomes" id="UP000290365"/>
    </source>
</evidence>
<keyword evidence="2" id="KW-0067">ATP-binding</keyword>
<proteinExistence type="predicted"/>
<evidence type="ECO:0000259" key="3">
    <source>
        <dbReference type="Pfam" id="PF00391"/>
    </source>
</evidence>
<feature type="domain" description="PEP-utilising enzyme mobile" evidence="3">
    <location>
        <begin position="785"/>
        <end position="855"/>
    </location>
</feature>
<dbReference type="Pfam" id="PF01326">
    <property type="entry name" value="PPDK_N"/>
    <property type="match status" value="1"/>
</dbReference>
<keyword evidence="5" id="KW-0418">Kinase</keyword>
<dbReference type="InterPro" id="IPR036637">
    <property type="entry name" value="Phosphohistidine_dom_sf"/>
</dbReference>
<dbReference type="FunFam" id="3.30.1490.20:FF:000010">
    <property type="entry name" value="Phosphoenolpyruvate synthase"/>
    <property type="match status" value="1"/>
</dbReference>
<dbReference type="RefSeq" id="WP_129887305.1">
    <property type="nucleotide sequence ID" value="NZ_CP035758.1"/>
</dbReference>
<dbReference type="GO" id="GO:0016301">
    <property type="term" value="F:kinase activity"/>
    <property type="evidence" value="ECO:0007669"/>
    <property type="project" value="UniProtKB-KW"/>
</dbReference>
<evidence type="ECO:0000256" key="2">
    <source>
        <dbReference type="ARBA" id="ARBA00022840"/>
    </source>
</evidence>
<dbReference type="Gene3D" id="3.50.30.10">
    <property type="entry name" value="Phosphohistidine domain"/>
    <property type="match status" value="1"/>
</dbReference>
<dbReference type="OrthoDB" id="9765468at2"/>
<keyword evidence="5" id="KW-0808">Transferase</keyword>
<dbReference type="InterPro" id="IPR002192">
    <property type="entry name" value="PPDK_AMP/ATP-bd"/>
</dbReference>
<keyword evidence="6" id="KW-1185">Reference proteome</keyword>
<dbReference type="Proteomes" id="UP000290365">
    <property type="component" value="Chromosome"/>
</dbReference>
<dbReference type="Gene3D" id="3.30.470.20">
    <property type="entry name" value="ATP-grasp fold, B domain"/>
    <property type="match status" value="1"/>
</dbReference>
<dbReference type="InterPro" id="IPR008279">
    <property type="entry name" value="PEP-util_enz_mobile_dom"/>
</dbReference>
<dbReference type="PANTHER" id="PTHR43615">
    <property type="entry name" value="PHOSPHOENOLPYRUVATE SYNTHASE-RELATED"/>
    <property type="match status" value="1"/>
</dbReference>
<dbReference type="AlphaFoldDB" id="A0A4P6JN32"/>
<reference evidence="5 6" key="1">
    <citation type="submission" date="2019-01" db="EMBL/GenBank/DDBJ databases">
        <title>Ktedonosporobacter rubrisoli SCAWS-G2.</title>
        <authorList>
            <person name="Huang Y."/>
            <person name="Yan B."/>
        </authorList>
    </citation>
    <scope>NUCLEOTIDE SEQUENCE [LARGE SCALE GENOMIC DNA]</scope>
    <source>
        <strain evidence="5 6">SCAWS-G2</strain>
    </source>
</reference>
<evidence type="ECO:0000259" key="4">
    <source>
        <dbReference type="Pfam" id="PF01326"/>
    </source>
</evidence>
<dbReference type="EMBL" id="CP035758">
    <property type="protein sequence ID" value="QBD76480.1"/>
    <property type="molecule type" value="Genomic_DNA"/>
</dbReference>
<name>A0A4P6JN32_KTERU</name>
<gene>
    <name evidence="5" type="ORF">EPA93_10850</name>
</gene>
<dbReference type="SUPFAM" id="SSF52009">
    <property type="entry name" value="Phosphohistidine domain"/>
    <property type="match status" value="1"/>
</dbReference>
<sequence length="871" mass="95573">MSNEQDSPLILALDDTTATLEQVGGKGASLARLSAAGLPVPPGFHITTQAYQRFVSENRLEEAILEAATAAQVDRPDTLEKAASQIEQLFMQNMMPGAIAEAICQAYAQLGHGDSALAVRSSATAEDLPEMSFAGQQETYLNIHGEVMLLKAVKRCWASLWTARALAYRLRQGIAQDTIRLAVVVQELVSADAAGILFTANPLTAAREQIMINASWGLGEAIVSGQVTPDTIVIDKTSEAIIEQQISEKKVMTVSTTSGTREKVIPEEKRSQAVLQAAQVTKLVQLGKQIEALYNQPMDIEWALAKDSFFIVQARPITTLRKKPAVGEEWNDSLSGDYLWTNGNLGEAVPDVMTPCTWSLMRIFMADAMSSLELKELRPFRPVGNIGGRPYMNLSLTATIGAAFGMNRQRLAAADAVFGRVPAQMEIPLVPISRWRMMAAMLPEVIRLKRSVRADLKKLPAFLATAPQRCEALRDKIQATTSAADLLKLWHMELEPHFHESGRMLQASARQDGGALVWVRHKLSKLLGESEANVLLSSSGNASGQLASLGLLLGLTQLARGEIDRSTFARQYGHRSPHEFEVMYPRPGEDPQWIDQQLAGLREAKTDITTLLARQQEARAAAWQRFAERHPGKVHTMRRQIEKATKALHDREAARSEVIRVFWVLRTFVQRAALLTRQGNSLFFLSIQEILELLQDDTTSLSTIPARRATYERYSQLPTYPVLIRGQFDPFQWAADPQRRSDIFDAHHTPAPGRETMISGFAGAAGIVEGRARIIRKVEEGDQLQAGEILVTTITNVGWTPLFPRAAAIVTDIGAPLSHAAIVARELGIPAVVGCGSATMRLHTGDQLRVNGEQGTVEVLQEVKASLPVPS</sequence>
<dbReference type="PANTHER" id="PTHR43615:SF1">
    <property type="entry name" value="PPDK_N DOMAIN-CONTAINING PROTEIN"/>
    <property type="match status" value="1"/>
</dbReference>
<feature type="domain" description="Pyruvate phosphate dikinase AMP/ATP-binding" evidence="4">
    <location>
        <begin position="21"/>
        <end position="326"/>
    </location>
</feature>
<dbReference type="GO" id="GO:0005524">
    <property type="term" value="F:ATP binding"/>
    <property type="evidence" value="ECO:0007669"/>
    <property type="project" value="UniProtKB-KW"/>
</dbReference>
<organism evidence="5 6">
    <name type="scientific">Ktedonosporobacter rubrisoli</name>
    <dbReference type="NCBI Taxonomy" id="2509675"/>
    <lineage>
        <taxon>Bacteria</taxon>
        <taxon>Bacillati</taxon>
        <taxon>Chloroflexota</taxon>
        <taxon>Ktedonobacteria</taxon>
        <taxon>Ktedonobacterales</taxon>
        <taxon>Ktedonosporobacteraceae</taxon>
        <taxon>Ktedonosporobacter</taxon>
    </lineage>
</organism>
<dbReference type="Gene3D" id="3.30.1490.20">
    <property type="entry name" value="ATP-grasp fold, A domain"/>
    <property type="match status" value="1"/>
</dbReference>
<protein>
    <submittedName>
        <fullName evidence="5">Pyruvate, phosphate dikinase</fullName>
    </submittedName>
</protein>
<dbReference type="KEGG" id="kbs:EPA93_10850"/>
<dbReference type="Pfam" id="PF00391">
    <property type="entry name" value="PEP-utilizers"/>
    <property type="match status" value="1"/>
</dbReference>
<dbReference type="SUPFAM" id="SSF56059">
    <property type="entry name" value="Glutathione synthetase ATP-binding domain-like"/>
    <property type="match status" value="1"/>
</dbReference>
<keyword evidence="1" id="KW-0547">Nucleotide-binding</keyword>
<evidence type="ECO:0000256" key="1">
    <source>
        <dbReference type="ARBA" id="ARBA00022741"/>
    </source>
</evidence>
<dbReference type="InterPro" id="IPR051549">
    <property type="entry name" value="PEP_Utilizing_Enz"/>
</dbReference>
<dbReference type="InterPro" id="IPR013815">
    <property type="entry name" value="ATP_grasp_subdomain_1"/>
</dbReference>
<accession>A0A4P6JN32</accession>